<feature type="transmembrane region" description="Helical" evidence="7">
    <location>
        <begin position="78"/>
        <end position="96"/>
    </location>
</feature>
<evidence type="ECO:0000256" key="1">
    <source>
        <dbReference type="ARBA" id="ARBA00004141"/>
    </source>
</evidence>
<keyword evidence="7" id="KW-0132">Cell division</keyword>
<dbReference type="InterPro" id="IPR003524">
    <property type="entry name" value="PNAcMuramoyl-5peptid_Trfase"/>
</dbReference>
<proteinExistence type="inferred from homology"/>
<comment type="cofactor">
    <cofactor evidence="7">
        <name>Mg(2+)</name>
        <dbReference type="ChEBI" id="CHEBI:18420"/>
    </cofactor>
</comment>
<evidence type="ECO:0000256" key="4">
    <source>
        <dbReference type="ARBA" id="ARBA00022692"/>
    </source>
</evidence>
<keyword evidence="7" id="KW-0573">Peptidoglycan synthesis</keyword>
<dbReference type="EC" id="2.7.8.13" evidence="7 8"/>
<keyword evidence="7" id="KW-0479">Metal-binding</keyword>
<keyword evidence="7" id="KW-0961">Cell wall biogenesis/degradation</keyword>
<keyword evidence="5 7" id="KW-1133">Transmembrane helix</keyword>
<dbReference type="PANTHER" id="PTHR22926:SF5">
    <property type="entry name" value="PHOSPHO-N-ACETYLMURAMOYL-PENTAPEPTIDE-TRANSFERASE HOMOLOG"/>
    <property type="match status" value="1"/>
</dbReference>
<dbReference type="Pfam" id="PF00953">
    <property type="entry name" value="Glycos_transf_4"/>
    <property type="match status" value="1"/>
</dbReference>
<evidence type="ECO:0000313" key="10">
    <source>
        <dbReference type="Proteomes" id="UP000705983"/>
    </source>
</evidence>
<dbReference type="GO" id="GO:0016740">
    <property type="term" value="F:transferase activity"/>
    <property type="evidence" value="ECO:0007669"/>
    <property type="project" value="UniProtKB-KW"/>
</dbReference>
<evidence type="ECO:0000256" key="5">
    <source>
        <dbReference type="ARBA" id="ARBA00022989"/>
    </source>
</evidence>
<evidence type="ECO:0000313" key="9">
    <source>
        <dbReference type="EMBL" id="MBM9433153.1"/>
    </source>
</evidence>
<evidence type="ECO:0000256" key="3">
    <source>
        <dbReference type="ARBA" id="ARBA00022679"/>
    </source>
</evidence>
<evidence type="ECO:0000256" key="6">
    <source>
        <dbReference type="ARBA" id="ARBA00023136"/>
    </source>
</evidence>
<dbReference type="InterPro" id="IPR000715">
    <property type="entry name" value="Glycosyl_transferase_4"/>
</dbReference>
<comment type="pathway">
    <text evidence="7">Cell wall biogenesis; peptidoglycan biosynthesis.</text>
</comment>
<feature type="transmembrane region" description="Helical" evidence="7">
    <location>
        <begin position="235"/>
        <end position="252"/>
    </location>
</feature>
<sequence length="361" mass="38956">MLGIMVAMGVAMIISLLGTPLFIRVLVKKQYGQFIRQDGPTSHLTKRGTPTMGGVVIILSTVLAYAIANIVAGRMPGASGWLLIFLMVGMGAIGFADDYIKISNQRSLGLSPLGKFVGQALIGVLFAVLALQFRNDDYRTPASMRISFVRDTDLSLAFWGAGIGLVLFVLWANFLITAWSNAVNLTDGLDGLATGASMIAFGAYTIITIWQSNQSCLSILDPSTGCYEVRDPRDLAMISAAIVGACFGFLWWNASPAQIFMGDTGSLALGAAFAGLSILSRTEFLAILLGGLFVIIVISDVIQIGVFKLTKKRVFRMAPLHHHFELKGWGEVTIVIRFWIIAALFATLGGGLFYTEWLALQ</sequence>
<feature type="transmembrane region" description="Helical" evidence="7">
    <location>
        <begin position="6"/>
        <end position="27"/>
    </location>
</feature>
<evidence type="ECO:0000256" key="2">
    <source>
        <dbReference type="ARBA" id="ARBA00005583"/>
    </source>
</evidence>
<accession>A0ABS2TGA0</accession>
<dbReference type="RefSeq" id="WP_182173872.1">
    <property type="nucleotide sequence ID" value="NZ_CP059676.1"/>
</dbReference>
<feature type="transmembrane region" description="Helical" evidence="7">
    <location>
        <begin position="188"/>
        <end position="210"/>
    </location>
</feature>
<dbReference type="InterPro" id="IPR018480">
    <property type="entry name" value="PNAcMuramoyl-5peptid_Trfase_CS"/>
</dbReference>
<feature type="transmembrane region" description="Helical" evidence="7">
    <location>
        <begin position="285"/>
        <end position="307"/>
    </location>
</feature>
<keyword evidence="7" id="KW-1003">Cell membrane</keyword>
<feature type="transmembrane region" description="Helical" evidence="7">
    <location>
        <begin position="259"/>
        <end position="279"/>
    </location>
</feature>
<evidence type="ECO:0000256" key="7">
    <source>
        <dbReference type="HAMAP-Rule" id="MF_00038"/>
    </source>
</evidence>
<keyword evidence="3 7" id="KW-0808">Transferase</keyword>
<dbReference type="PANTHER" id="PTHR22926">
    <property type="entry name" value="PHOSPHO-N-ACETYLMURAMOYL-PENTAPEPTIDE-TRANSFERASE"/>
    <property type="match status" value="1"/>
</dbReference>
<dbReference type="HAMAP" id="MF_00038">
    <property type="entry name" value="MraY"/>
    <property type="match status" value="1"/>
</dbReference>
<dbReference type="Proteomes" id="UP000705983">
    <property type="component" value="Unassembled WGS sequence"/>
</dbReference>
<keyword evidence="6 7" id="KW-0472">Membrane</keyword>
<dbReference type="CDD" id="cd06852">
    <property type="entry name" value="GT_MraY"/>
    <property type="match status" value="1"/>
</dbReference>
<gene>
    <name evidence="7" type="primary">mraY</name>
    <name evidence="9" type="ORF">JVW63_05510</name>
</gene>
<evidence type="ECO:0000256" key="8">
    <source>
        <dbReference type="NCBIfam" id="TIGR00445"/>
    </source>
</evidence>
<feature type="transmembrane region" description="Helical" evidence="7">
    <location>
        <begin position="48"/>
        <end position="72"/>
    </location>
</feature>
<comment type="subcellular location">
    <subcellularLocation>
        <location evidence="7">Cell membrane</location>
        <topology evidence="7">Multi-pass membrane protein</topology>
    </subcellularLocation>
    <subcellularLocation>
        <location evidence="1">Membrane</location>
        <topology evidence="1">Multi-pass membrane protein</topology>
    </subcellularLocation>
</comment>
<dbReference type="PROSITE" id="PS01347">
    <property type="entry name" value="MRAY_1"/>
    <property type="match status" value="1"/>
</dbReference>
<comment type="catalytic activity">
    <reaction evidence="7">
        <text>UDP-N-acetyl-alpha-D-muramoyl-L-alanyl-gamma-D-glutamyl-meso-2,6-diaminopimeloyl-D-alanyl-D-alanine + di-trans,octa-cis-undecaprenyl phosphate = di-trans,octa-cis-undecaprenyl diphospho-N-acetyl-alpha-D-muramoyl-L-alanyl-D-glutamyl-meso-2,6-diaminopimeloyl-D-alanyl-D-alanine + UMP</text>
        <dbReference type="Rhea" id="RHEA:28386"/>
        <dbReference type="ChEBI" id="CHEBI:57865"/>
        <dbReference type="ChEBI" id="CHEBI:60392"/>
        <dbReference type="ChEBI" id="CHEBI:61386"/>
        <dbReference type="ChEBI" id="CHEBI:61387"/>
        <dbReference type="EC" id="2.7.8.13"/>
    </reaction>
</comment>
<keyword evidence="7" id="KW-0460">Magnesium</keyword>
<keyword evidence="10" id="KW-1185">Reference proteome</keyword>
<dbReference type="Pfam" id="PF10555">
    <property type="entry name" value="MraY_sig1"/>
    <property type="match status" value="1"/>
</dbReference>
<reference evidence="10" key="1">
    <citation type="submission" date="2021-02" db="EMBL/GenBank/DDBJ databases">
        <title>Leucobacter sp. CX169.</title>
        <authorList>
            <person name="Cheng Y."/>
        </authorList>
    </citation>
    <scope>NUCLEOTIDE SEQUENCE [LARGE SCALE GENOMIC DNA]</scope>
    <source>
        <strain evidence="10">JY899</strain>
    </source>
</reference>
<feature type="transmembrane region" description="Helical" evidence="7">
    <location>
        <begin position="328"/>
        <end position="354"/>
    </location>
</feature>
<organism evidence="9 10">
    <name type="scientific">Flaviflexus equikiangi</name>
    <dbReference type="NCBI Taxonomy" id="2758573"/>
    <lineage>
        <taxon>Bacteria</taxon>
        <taxon>Bacillati</taxon>
        <taxon>Actinomycetota</taxon>
        <taxon>Actinomycetes</taxon>
        <taxon>Actinomycetales</taxon>
        <taxon>Actinomycetaceae</taxon>
        <taxon>Flaviflexus</taxon>
    </lineage>
</organism>
<keyword evidence="7" id="KW-0131">Cell cycle</keyword>
<comment type="similarity">
    <text evidence="2 7">Belongs to the glycosyltransferase 4 family. MraY subfamily.</text>
</comment>
<feature type="transmembrane region" description="Helical" evidence="7">
    <location>
        <begin position="154"/>
        <end position="176"/>
    </location>
</feature>
<comment type="function">
    <text evidence="7">Catalyzes the initial step of the lipid cycle reactions in the biosynthesis of the cell wall peptidoglycan: transfers peptidoglycan precursor phospho-MurNAc-pentapeptide from UDP-MurNAc-pentapeptide onto the lipid carrier undecaprenyl phosphate, yielding undecaprenyl-pyrophosphoryl-MurNAc-pentapeptide, known as lipid I.</text>
</comment>
<name>A0ABS2TGA0_9ACTO</name>
<dbReference type="NCBIfam" id="TIGR00445">
    <property type="entry name" value="mraY"/>
    <property type="match status" value="1"/>
</dbReference>
<keyword evidence="7" id="KW-0133">Cell shape</keyword>
<protein>
    <recommendedName>
        <fullName evidence="7 8">Phospho-N-acetylmuramoyl-pentapeptide-transferase</fullName>
        <ecNumber evidence="7 8">2.7.8.13</ecNumber>
    </recommendedName>
    <alternativeName>
        <fullName evidence="7">UDP-MurNAc-pentapeptide phosphotransferase</fullName>
    </alternativeName>
</protein>
<comment type="caution">
    <text evidence="9">The sequence shown here is derived from an EMBL/GenBank/DDBJ whole genome shotgun (WGS) entry which is preliminary data.</text>
</comment>
<dbReference type="EMBL" id="JAFFJS010000003">
    <property type="protein sequence ID" value="MBM9433153.1"/>
    <property type="molecule type" value="Genomic_DNA"/>
</dbReference>
<dbReference type="PROSITE" id="PS01348">
    <property type="entry name" value="MRAY_2"/>
    <property type="match status" value="1"/>
</dbReference>
<keyword evidence="4 7" id="KW-0812">Transmembrane</keyword>
<feature type="transmembrane region" description="Helical" evidence="7">
    <location>
        <begin position="116"/>
        <end position="134"/>
    </location>
</feature>